<protein>
    <recommendedName>
        <fullName evidence="5">Phytanoyl-CoA dioxygenase</fullName>
    </recommendedName>
</protein>
<evidence type="ECO:0008006" key="5">
    <source>
        <dbReference type="Google" id="ProtNLM"/>
    </source>
</evidence>
<organism evidence="3 4">
    <name type="scientific">Strongylocentrotus purpuratus</name>
    <name type="common">Purple sea urchin</name>
    <dbReference type="NCBI Taxonomy" id="7668"/>
    <lineage>
        <taxon>Eukaryota</taxon>
        <taxon>Metazoa</taxon>
        <taxon>Echinodermata</taxon>
        <taxon>Eleutherozoa</taxon>
        <taxon>Echinozoa</taxon>
        <taxon>Echinoidea</taxon>
        <taxon>Euechinoidea</taxon>
        <taxon>Echinacea</taxon>
        <taxon>Camarodonta</taxon>
        <taxon>Echinidea</taxon>
        <taxon>Strongylocentrotidae</taxon>
        <taxon>Strongylocentrotus</taxon>
    </lineage>
</organism>
<proteinExistence type="predicted"/>
<reference evidence="3" key="2">
    <citation type="submission" date="2021-01" db="UniProtKB">
        <authorList>
            <consortium name="EnsemblMetazoa"/>
        </authorList>
    </citation>
    <scope>IDENTIFICATION</scope>
</reference>
<keyword evidence="4" id="KW-1185">Reference proteome</keyword>
<dbReference type="GeneID" id="100893311"/>
<dbReference type="Proteomes" id="UP000007110">
    <property type="component" value="Unassembled WGS sequence"/>
</dbReference>
<evidence type="ECO:0000313" key="4">
    <source>
        <dbReference type="Proteomes" id="UP000007110"/>
    </source>
</evidence>
<name>A0A7M7PQZ2_STRPU</name>
<comment type="cofactor">
    <cofactor evidence="1">
        <name>Fe cation</name>
        <dbReference type="ChEBI" id="CHEBI:24875"/>
    </cofactor>
</comment>
<dbReference type="OMA" id="FNVPWHQ"/>
<dbReference type="Gene3D" id="2.60.120.620">
    <property type="entry name" value="q2cbj1_9rhob like domain"/>
    <property type="match status" value="1"/>
</dbReference>
<dbReference type="AlphaFoldDB" id="A0A7M7PQZ2"/>
<dbReference type="KEGG" id="spu:100893311"/>
<dbReference type="SUPFAM" id="SSF51197">
    <property type="entry name" value="Clavaminate synthase-like"/>
    <property type="match status" value="1"/>
</dbReference>
<dbReference type="Pfam" id="PF05721">
    <property type="entry name" value="PhyH"/>
    <property type="match status" value="1"/>
</dbReference>
<dbReference type="OrthoDB" id="445007at2759"/>
<evidence type="ECO:0000256" key="1">
    <source>
        <dbReference type="ARBA" id="ARBA00001962"/>
    </source>
</evidence>
<dbReference type="EnsemblMetazoa" id="XM_030998376">
    <property type="protein sequence ID" value="XP_030854236"/>
    <property type="gene ID" value="LOC100893311"/>
</dbReference>
<accession>A0A7M7PQZ2</accession>
<evidence type="ECO:0000313" key="3">
    <source>
        <dbReference type="EnsemblMetazoa" id="XP_030854236"/>
    </source>
</evidence>
<evidence type="ECO:0000256" key="2">
    <source>
        <dbReference type="SAM" id="MobiDB-lite"/>
    </source>
</evidence>
<dbReference type="PANTHER" id="PTHR20883">
    <property type="entry name" value="PHYTANOYL-COA DIOXYGENASE DOMAIN CONTAINING 1"/>
    <property type="match status" value="1"/>
</dbReference>
<dbReference type="InterPro" id="IPR008775">
    <property type="entry name" value="Phytyl_CoA_dOase-like"/>
</dbReference>
<reference evidence="4" key="1">
    <citation type="submission" date="2015-02" db="EMBL/GenBank/DDBJ databases">
        <title>Genome sequencing for Strongylocentrotus purpuratus.</title>
        <authorList>
            <person name="Murali S."/>
            <person name="Liu Y."/>
            <person name="Vee V."/>
            <person name="English A."/>
            <person name="Wang M."/>
            <person name="Skinner E."/>
            <person name="Han Y."/>
            <person name="Muzny D.M."/>
            <person name="Worley K.C."/>
            <person name="Gibbs R.A."/>
        </authorList>
    </citation>
    <scope>NUCLEOTIDE SEQUENCE</scope>
</reference>
<feature type="region of interest" description="Disordered" evidence="2">
    <location>
        <begin position="1"/>
        <end position="24"/>
    </location>
</feature>
<sequence length="364" mass="41659">MADIQDSNPDIYLTVPPQKGERKPGQLTNAQLKQYFEEGCLLVPDFFKPEELDPVREGVKSSVDDIVNKLYDAGKIKDKYENVDLFQRMTCVEKEFPGAAVLLHKTGSLPRSFKDLWSDARLLNVMEQLIGPNIAGHPVWNLRVKTPQNEEAVVPWHQDNAYLDPSALNVLQVTAWIPLLDVTAKNGCMQVARKGHRKGVTAKHRCCVGGTWYVEVEVEDMVETLGVDMDKDLVTCDMSYGGVLFMNNCVPHRSLTNLSNNIRWSLDLRWQRPDKPNGFYGIKDSVLMRTEGDPNYKPNWDEFESTDHHSVAKVIKDPNVEIKSDDVDFDTTITGPWMQRWELVFHNRHTQNFKPDDEFNWVKA</sequence>
<dbReference type="InParanoid" id="A0A7M7PQZ2"/>
<dbReference type="PANTHER" id="PTHR20883:SF14">
    <property type="entry name" value="PHYTANOYL-COA DIOXYGENASE"/>
    <property type="match status" value="1"/>
</dbReference>
<dbReference type="RefSeq" id="XP_030854236.1">
    <property type="nucleotide sequence ID" value="XM_030998376.1"/>
</dbReference>